<feature type="region of interest" description="Disordered" evidence="2">
    <location>
        <begin position="87"/>
        <end position="162"/>
    </location>
</feature>
<gene>
    <name evidence="4" type="ORF">ZIOFF_049160</name>
</gene>
<evidence type="ECO:0000256" key="2">
    <source>
        <dbReference type="SAM" id="MobiDB-lite"/>
    </source>
</evidence>
<feature type="region of interest" description="Disordered" evidence="2">
    <location>
        <begin position="283"/>
        <end position="358"/>
    </location>
</feature>
<comment type="caution">
    <text evidence="4">The sequence shown here is derived from an EMBL/GenBank/DDBJ whole genome shotgun (WGS) entry which is preliminary data.</text>
</comment>
<evidence type="ECO:0000259" key="3">
    <source>
        <dbReference type="PROSITE" id="PS51742"/>
    </source>
</evidence>
<dbReference type="InterPro" id="IPR005175">
    <property type="entry name" value="PPC_dom"/>
</dbReference>
<feature type="compositionally biased region" description="Polar residues" evidence="2">
    <location>
        <begin position="33"/>
        <end position="42"/>
    </location>
</feature>
<protein>
    <recommendedName>
        <fullName evidence="3">PPC domain-containing protein</fullName>
    </recommendedName>
</protein>
<evidence type="ECO:0000313" key="5">
    <source>
        <dbReference type="Proteomes" id="UP000734854"/>
    </source>
</evidence>
<accession>A0A8J5FS92</accession>
<feature type="compositionally biased region" description="Gly residues" evidence="2">
    <location>
        <begin position="127"/>
        <end position="136"/>
    </location>
</feature>
<dbReference type="Pfam" id="PF03479">
    <property type="entry name" value="PCC"/>
    <property type="match status" value="1"/>
</dbReference>
<proteinExistence type="predicted"/>
<feature type="domain" description="PPC" evidence="3">
    <location>
        <begin position="162"/>
        <end position="298"/>
    </location>
</feature>
<feature type="compositionally biased region" description="Polar residues" evidence="2">
    <location>
        <begin position="110"/>
        <end position="126"/>
    </location>
</feature>
<dbReference type="Proteomes" id="UP000734854">
    <property type="component" value="Unassembled WGS sequence"/>
</dbReference>
<dbReference type="GO" id="GO:0005634">
    <property type="term" value="C:nucleus"/>
    <property type="evidence" value="ECO:0007669"/>
    <property type="project" value="UniProtKB-SubCell"/>
</dbReference>
<dbReference type="CDD" id="cd11378">
    <property type="entry name" value="DUF296"/>
    <property type="match status" value="1"/>
</dbReference>
<name>A0A8J5FS92_ZINOF</name>
<dbReference type="InterPro" id="IPR014476">
    <property type="entry name" value="AHL15-29"/>
</dbReference>
<dbReference type="PROSITE" id="PS51742">
    <property type="entry name" value="PPC"/>
    <property type="match status" value="1"/>
</dbReference>
<dbReference type="PANTHER" id="PTHR31100">
    <property type="entry name" value="AT-HOOK MOTIF NUCLEAR-LOCALIZED PROTEIN 15"/>
    <property type="match status" value="1"/>
</dbReference>
<dbReference type="SUPFAM" id="SSF117856">
    <property type="entry name" value="AF0104/ALDC/Ptd012-like"/>
    <property type="match status" value="1"/>
</dbReference>
<dbReference type="FunFam" id="3.30.1330.80:FF:000001">
    <property type="entry name" value="AT-hook motif nuclear-localized protein"/>
    <property type="match status" value="1"/>
</dbReference>
<dbReference type="PANTHER" id="PTHR31100:SF14">
    <property type="entry name" value="AT-HOOK MOTIF NUCLEAR-LOCALIZED PROTEIN 15"/>
    <property type="match status" value="1"/>
</dbReference>
<organism evidence="4 5">
    <name type="scientific">Zingiber officinale</name>
    <name type="common">Ginger</name>
    <name type="synonym">Amomum zingiber</name>
    <dbReference type="NCBI Taxonomy" id="94328"/>
    <lineage>
        <taxon>Eukaryota</taxon>
        <taxon>Viridiplantae</taxon>
        <taxon>Streptophyta</taxon>
        <taxon>Embryophyta</taxon>
        <taxon>Tracheophyta</taxon>
        <taxon>Spermatophyta</taxon>
        <taxon>Magnoliopsida</taxon>
        <taxon>Liliopsida</taxon>
        <taxon>Zingiberales</taxon>
        <taxon>Zingiberaceae</taxon>
        <taxon>Zingiber</taxon>
    </lineage>
</organism>
<reference evidence="4 5" key="1">
    <citation type="submission" date="2020-08" db="EMBL/GenBank/DDBJ databases">
        <title>Plant Genome Project.</title>
        <authorList>
            <person name="Zhang R.-G."/>
        </authorList>
    </citation>
    <scope>NUCLEOTIDE SEQUENCE [LARGE SCALE GENOMIC DNA]</scope>
    <source>
        <tissue evidence="4">Rhizome</tissue>
    </source>
</reference>
<sequence>MLQMQVMSGIKDGNAKGKQAGTAVRKADDQVQKPINSCTIEQQRPVRLQSASKSKEREAFCRFETKTDQTPKQRGVATAGVDSVVATSSSASPYPSLRLQDPNLNADHCASTNNAAAGNQLLETGNDSGGSGGPAGGRRPRGRPYGSKNKPKPPVVVTRESPNALRSHVLEISAGADVMDAVASFARRRQRGVSVLSGSGAVADVTLRQPGGAVLDLRGRFDILNLSGAFLPPPSPPGITGLTVYLAGGQGQVVGGSVVGELLAAGPLMIVAATFTNATYERLPLPDDDTEAAAGCLRNSPRSQRQPPSPGGEQSGADRPTSSAPLFNLQPNLLPRGQLTQEMLGGNPAWASRPPPSY</sequence>
<dbReference type="Gene3D" id="3.30.1330.80">
    <property type="entry name" value="Hypothetical protein, similar to alpha- acetolactate decarboxylase, domain 2"/>
    <property type="match status" value="1"/>
</dbReference>
<keyword evidence="5" id="KW-1185">Reference proteome</keyword>
<feature type="region of interest" description="Disordered" evidence="2">
    <location>
        <begin position="1"/>
        <end position="57"/>
    </location>
</feature>
<feature type="compositionally biased region" description="Polar residues" evidence="2">
    <location>
        <begin position="320"/>
        <end position="331"/>
    </location>
</feature>
<dbReference type="EMBL" id="JACMSC010000013">
    <property type="protein sequence ID" value="KAG6494141.1"/>
    <property type="molecule type" value="Genomic_DNA"/>
</dbReference>
<evidence type="ECO:0000256" key="1">
    <source>
        <dbReference type="ARBA" id="ARBA00004123"/>
    </source>
</evidence>
<dbReference type="AlphaFoldDB" id="A0A8J5FS92"/>
<evidence type="ECO:0000313" key="4">
    <source>
        <dbReference type="EMBL" id="KAG6494141.1"/>
    </source>
</evidence>
<comment type="subcellular location">
    <subcellularLocation>
        <location evidence="1">Nucleus</location>
    </subcellularLocation>
</comment>
<dbReference type="GO" id="GO:0003700">
    <property type="term" value="F:DNA-binding transcription factor activity"/>
    <property type="evidence" value="ECO:0007669"/>
    <property type="project" value="TreeGrafter"/>
</dbReference>
<dbReference type="GO" id="GO:0003680">
    <property type="term" value="F:minor groove of adenine-thymine-rich DNA binding"/>
    <property type="evidence" value="ECO:0007669"/>
    <property type="project" value="InterPro"/>
</dbReference>